<evidence type="ECO:0000313" key="4">
    <source>
        <dbReference type="Proteomes" id="UP001242995"/>
    </source>
</evidence>
<gene>
    <name evidence="1" type="ORF">J2S90_000910</name>
    <name evidence="2" type="ORF">J2S93_000789</name>
</gene>
<comment type="caution">
    <text evidence="1">The sequence shown here is derived from an EMBL/GenBank/DDBJ whole genome shotgun (WGS) entry which is preliminary data.</text>
</comment>
<dbReference type="InterPro" id="IPR016024">
    <property type="entry name" value="ARM-type_fold"/>
</dbReference>
<evidence type="ECO:0000313" key="1">
    <source>
        <dbReference type="EMBL" id="MDP9903964.1"/>
    </source>
</evidence>
<dbReference type="RefSeq" id="WP_306959525.1">
    <property type="nucleotide sequence ID" value="NZ_JAUSRG010000002.1"/>
</dbReference>
<dbReference type="Proteomes" id="UP001242995">
    <property type="component" value="Unassembled WGS sequence"/>
</dbReference>
<dbReference type="AlphaFoldDB" id="A0AAW8DBG7"/>
<organism evidence="1 4">
    <name type="scientific">Arthrobacter bambusae</name>
    <dbReference type="NCBI Taxonomy" id="1338426"/>
    <lineage>
        <taxon>Bacteria</taxon>
        <taxon>Bacillati</taxon>
        <taxon>Actinomycetota</taxon>
        <taxon>Actinomycetes</taxon>
        <taxon>Micrococcales</taxon>
        <taxon>Micrococcaceae</taxon>
        <taxon>Arthrobacter</taxon>
    </lineage>
</organism>
<dbReference type="Pfam" id="PF08713">
    <property type="entry name" value="DNA_alkylation"/>
    <property type="match status" value="1"/>
</dbReference>
<keyword evidence="3" id="KW-1185">Reference proteome</keyword>
<proteinExistence type="predicted"/>
<accession>A0AAW8DBG7</accession>
<evidence type="ECO:0000313" key="2">
    <source>
        <dbReference type="EMBL" id="MDQ0179382.1"/>
    </source>
</evidence>
<dbReference type="InterPro" id="IPR014825">
    <property type="entry name" value="DNA_alkylation"/>
</dbReference>
<evidence type="ECO:0008006" key="5">
    <source>
        <dbReference type="Google" id="ProtNLM"/>
    </source>
</evidence>
<reference evidence="1 3" key="1">
    <citation type="submission" date="2023-07" db="EMBL/GenBank/DDBJ databases">
        <title>Sorghum-associated microbial communities from plants grown in Nebraska, USA.</title>
        <authorList>
            <person name="Schachtman D."/>
        </authorList>
    </citation>
    <scope>NUCLEOTIDE SEQUENCE</scope>
    <source>
        <strain evidence="1">DS1006</strain>
        <strain evidence="2 3">DS1016</strain>
    </source>
</reference>
<dbReference type="Proteomes" id="UP001230951">
    <property type="component" value="Unassembled WGS sequence"/>
</dbReference>
<evidence type="ECO:0000313" key="3">
    <source>
        <dbReference type="Proteomes" id="UP001230951"/>
    </source>
</evidence>
<dbReference type="EMBL" id="JAUSRG010000002">
    <property type="protein sequence ID" value="MDP9903964.1"/>
    <property type="molecule type" value="Genomic_DNA"/>
</dbReference>
<dbReference type="EMBL" id="JAUSTF010000001">
    <property type="protein sequence ID" value="MDQ0179382.1"/>
    <property type="molecule type" value="Genomic_DNA"/>
</dbReference>
<dbReference type="SUPFAM" id="SSF48371">
    <property type="entry name" value="ARM repeat"/>
    <property type="match status" value="1"/>
</dbReference>
<name>A0AAW8DBG7_9MICC</name>
<dbReference type="Gene3D" id="1.25.10.90">
    <property type="match status" value="1"/>
</dbReference>
<protein>
    <recommendedName>
        <fullName evidence="5">DNA alkylation repair protein</fullName>
    </recommendedName>
</protein>
<sequence>MSDAGEFIDEALRREGSWIRAEQAQARLGNGLQHYGSSIGATRGTVRDALRRHPGLEHDEVTALSSELWEVPVFERRLAAIVLLQSKVHLLTNTDLTRLEGFVREGRLRELVDPLAVDVIGPLIAGLEGQAKARAGSVMDRWAREHDEWLCRAALMSPLRALRGGGGDWEAFVRQATVALDAAREMGAEAEVVREAVSTVLNDVAKRRPELQFPSPVP</sequence>